<feature type="domain" description="Na+/H+ antiporter NhaC-like C-terminal" evidence="10">
    <location>
        <begin position="16"/>
        <end position="208"/>
    </location>
</feature>
<keyword evidence="2" id="KW-0813">Transport</keyword>
<feature type="transmembrane region" description="Helical" evidence="9">
    <location>
        <begin position="330"/>
        <end position="353"/>
    </location>
</feature>
<feature type="transmembrane region" description="Helical" evidence="9">
    <location>
        <begin position="99"/>
        <end position="120"/>
    </location>
</feature>
<proteinExistence type="inferred from homology"/>
<evidence type="ECO:0000256" key="5">
    <source>
        <dbReference type="ARBA" id="ARBA00022692"/>
    </source>
</evidence>
<reference evidence="11 12" key="1">
    <citation type="submission" date="2022-11" db="EMBL/GenBank/DDBJ databases">
        <title>Desulfobotulus tamanensis H1 sp. nov. - anaerobic, alkaliphilic, sulphate reducing bacterium isolated from terrestrial mud volcano.</title>
        <authorList>
            <person name="Frolova A."/>
            <person name="Merkel A.Y."/>
            <person name="Slobodkin A.I."/>
        </authorList>
    </citation>
    <scope>NUCLEOTIDE SEQUENCE [LARGE SCALE GENOMIC DNA]</scope>
    <source>
        <strain evidence="11 12">H1</strain>
    </source>
</reference>
<evidence type="ECO:0000256" key="2">
    <source>
        <dbReference type="ARBA" id="ARBA00022448"/>
    </source>
</evidence>
<keyword evidence="6 9" id="KW-1133">Transmembrane helix</keyword>
<keyword evidence="4" id="KW-1003">Cell membrane</keyword>
<dbReference type="InterPro" id="IPR052180">
    <property type="entry name" value="NhaC_Na-H+_Antiporter"/>
</dbReference>
<evidence type="ECO:0000256" key="9">
    <source>
        <dbReference type="SAM" id="Phobius"/>
    </source>
</evidence>
<evidence type="ECO:0000256" key="1">
    <source>
        <dbReference type="ARBA" id="ARBA00004651"/>
    </source>
</evidence>
<dbReference type="Proteomes" id="UP001209681">
    <property type="component" value="Unassembled WGS sequence"/>
</dbReference>
<dbReference type="RefSeq" id="WP_265424357.1">
    <property type="nucleotide sequence ID" value="NZ_JAPFPW010000004.1"/>
</dbReference>
<dbReference type="Pfam" id="PF03553">
    <property type="entry name" value="Na_H_antiporter"/>
    <property type="match status" value="2"/>
</dbReference>
<dbReference type="InterPro" id="IPR018461">
    <property type="entry name" value="Na/H_Antiport_NhaC-like_C"/>
</dbReference>
<evidence type="ECO:0000256" key="4">
    <source>
        <dbReference type="ARBA" id="ARBA00022475"/>
    </source>
</evidence>
<evidence type="ECO:0000256" key="8">
    <source>
        <dbReference type="ARBA" id="ARBA00038435"/>
    </source>
</evidence>
<keyword evidence="5 9" id="KW-0812">Transmembrane</keyword>
<feature type="transmembrane region" description="Helical" evidence="9">
    <location>
        <begin position="274"/>
        <end position="298"/>
    </location>
</feature>
<accession>A0ABT3N7P0</accession>
<comment type="caution">
    <text evidence="11">The sequence shown here is derived from an EMBL/GenBank/DDBJ whole genome shotgun (WGS) entry which is preliminary data.</text>
</comment>
<evidence type="ECO:0000256" key="7">
    <source>
        <dbReference type="ARBA" id="ARBA00023136"/>
    </source>
</evidence>
<sequence>MLALVPLLVFILIFLGSGIFFHVSGIDFAFYQISAPVAILPAIILAVILSRQRLEKTIDSFLRGIGDTNIMAMCMIYLLAGAFSYVAKETGGVDATVNFALDIIPSALILPGIFMVGAFISTAMGTSMGTIAAVAPIAYGIAQQTGIPLPLMAGTVLGGAMFGDNLSIISDTTIAATRTQGCSMKDKFRMNVFIALPAALITILYLFLAKSGLSAEVPVTDYNFFLVIPYILILVMAVSGINVFVTLLSGIVFAGISGFFTVDNYHLLEFSKQIYGGFTSMQEIFLLSMLIGGLSALMKKEGGLDFVSSKIQAMIGVFSKKGKSTKASELGIGLMALLTNFCTANNTVSIIVTGSVARDIAANNDIEPKRSAGILDMFSCICQGLIPYGAQVLLAASIFKISPVFITGNVFYCMALAVCAVAAILLRKNESTQMRHAVSEG</sequence>
<name>A0ABT3N7P0_9BACT</name>
<feature type="transmembrane region" description="Helical" evidence="9">
    <location>
        <begin position="188"/>
        <end position="209"/>
    </location>
</feature>
<dbReference type="EMBL" id="JAPFPW010000004">
    <property type="protein sequence ID" value="MCW7753468.1"/>
    <property type="molecule type" value="Genomic_DNA"/>
</dbReference>
<organism evidence="11 12">
    <name type="scientific">Desulfobotulus pelophilus</name>
    <dbReference type="NCBI Taxonomy" id="2823377"/>
    <lineage>
        <taxon>Bacteria</taxon>
        <taxon>Pseudomonadati</taxon>
        <taxon>Thermodesulfobacteriota</taxon>
        <taxon>Desulfobacteria</taxon>
        <taxon>Desulfobacterales</taxon>
        <taxon>Desulfobacteraceae</taxon>
        <taxon>Desulfobotulus</taxon>
    </lineage>
</organism>
<gene>
    <name evidence="11" type="ORF">OOT00_05635</name>
</gene>
<evidence type="ECO:0000313" key="11">
    <source>
        <dbReference type="EMBL" id="MCW7753468.1"/>
    </source>
</evidence>
<dbReference type="PANTHER" id="PTHR33451:SF5">
    <property type="entry name" value="NA+_H+ ANTIPORTER"/>
    <property type="match status" value="1"/>
</dbReference>
<comment type="subcellular location">
    <subcellularLocation>
        <location evidence="1">Cell membrane</location>
        <topology evidence="1">Multi-pass membrane protein</topology>
    </subcellularLocation>
</comment>
<evidence type="ECO:0000256" key="3">
    <source>
        <dbReference type="ARBA" id="ARBA00022449"/>
    </source>
</evidence>
<evidence type="ECO:0000259" key="10">
    <source>
        <dbReference type="Pfam" id="PF03553"/>
    </source>
</evidence>
<feature type="transmembrane region" description="Helical" evidence="9">
    <location>
        <begin position="229"/>
        <end position="262"/>
    </location>
</feature>
<feature type="transmembrane region" description="Helical" evidence="9">
    <location>
        <begin position="28"/>
        <end position="49"/>
    </location>
</feature>
<feature type="transmembrane region" description="Helical" evidence="9">
    <location>
        <begin position="70"/>
        <end position="87"/>
    </location>
</feature>
<keyword evidence="12" id="KW-1185">Reference proteome</keyword>
<feature type="transmembrane region" description="Helical" evidence="9">
    <location>
        <begin position="405"/>
        <end position="426"/>
    </location>
</feature>
<feature type="transmembrane region" description="Helical" evidence="9">
    <location>
        <begin position="374"/>
        <end position="399"/>
    </location>
</feature>
<keyword evidence="3" id="KW-0050">Antiport</keyword>
<evidence type="ECO:0000313" key="12">
    <source>
        <dbReference type="Proteomes" id="UP001209681"/>
    </source>
</evidence>
<dbReference type="PANTHER" id="PTHR33451">
    <property type="entry name" value="MALATE-2H(+)/NA(+)-LACTATE ANTIPORTER"/>
    <property type="match status" value="1"/>
</dbReference>
<keyword evidence="7 9" id="KW-0472">Membrane</keyword>
<comment type="similarity">
    <text evidence="8">Belongs to the NhaC Na(+)/H(+) (TC 2.A.35) antiporter family.</text>
</comment>
<evidence type="ECO:0000256" key="6">
    <source>
        <dbReference type="ARBA" id="ARBA00022989"/>
    </source>
</evidence>
<protein>
    <submittedName>
        <fullName evidence="11">Na+/H+ antiporter NhaC family protein</fullName>
    </submittedName>
</protein>
<feature type="domain" description="Na+/H+ antiporter NhaC-like C-terminal" evidence="10">
    <location>
        <begin position="225"/>
        <end position="426"/>
    </location>
</feature>